<evidence type="ECO:0000259" key="9">
    <source>
        <dbReference type="Pfam" id="PF13231"/>
    </source>
</evidence>
<feature type="transmembrane region" description="Helical" evidence="8">
    <location>
        <begin position="76"/>
        <end position="97"/>
    </location>
</feature>
<keyword evidence="4" id="KW-0808">Transferase</keyword>
<feature type="transmembrane region" description="Helical" evidence="8">
    <location>
        <begin position="184"/>
        <end position="200"/>
    </location>
</feature>
<dbReference type="Pfam" id="PF24878">
    <property type="entry name" value="YkcB_C"/>
    <property type="match status" value="1"/>
</dbReference>
<dbReference type="PANTHER" id="PTHR33908:SF3">
    <property type="entry name" value="UNDECAPRENYL PHOSPHATE-ALPHA-4-AMINO-4-DEOXY-L-ARABINOSE ARABINOSYL TRANSFERASE"/>
    <property type="match status" value="1"/>
</dbReference>
<dbReference type="GO" id="GO:0016763">
    <property type="term" value="F:pentosyltransferase activity"/>
    <property type="evidence" value="ECO:0007669"/>
    <property type="project" value="TreeGrafter"/>
</dbReference>
<dbReference type="Proteomes" id="UP000316639">
    <property type="component" value="Unassembled WGS sequence"/>
</dbReference>
<dbReference type="PANTHER" id="PTHR33908">
    <property type="entry name" value="MANNOSYLTRANSFERASE YKCB-RELATED"/>
    <property type="match status" value="1"/>
</dbReference>
<keyword evidence="3" id="KW-0328">Glycosyltransferase</keyword>
<comment type="caution">
    <text evidence="11">The sequence shown here is derived from an EMBL/GenBank/DDBJ whole genome shotgun (WGS) entry which is preliminary data.</text>
</comment>
<feature type="transmembrane region" description="Helical" evidence="8">
    <location>
        <begin position="309"/>
        <end position="326"/>
    </location>
</feature>
<dbReference type="EMBL" id="VOBR01000002">
    <property type="protein sequence ID" value="TWP53768.1"/>
    <property type="molecule type" value="Genomic_DNA"/>
</dbReference>
<comment type="subcellular location">
    <subcellularLocation>
        <location evidence="1">Cell membrane</location>
        <topology evidence="1">Multi-pass membrane protein</topology>
    </subcellularLocation>
</comment>
<keyword evidence="7 8" id="KW-0472">Membrane</keyword>
<dbReference type="RefSeq" id="WP_146349364.1">
    <property type="nucleotide sequence ID" value="NZ_VOBR01000002.1"/>
</dbReference>
<organism evidence="11 12">
    <name type="scientific">Lentzea tibetensis</name>
    <dbReference type="NCBI Taxonomy" id="2591470"/>
    <lineage>
        <taxon>Bacteria</taxon>
        <taxon>Bacillati</taxon>
        <taxon>Actinomycetota</taxon>
        <taxon>Actinomycetes</taxon>
        <taxon>Pseudonocardiales</taxon>
        <taxon>Pseudonocardiaceae</taxon>
        <taxon>Lentzea</taxon>
    </lineage>
</organism>
<keyword evidence="12" id="KW-1185">Reference proteome</keyword>
<keyword evidence="6 8" id="KW-1133">Transmembrane helix</keyword>
<dbReference type="Pfam" id="PF13231">
    <property type="entry name" value="PMT_2"/>
    <property type="match status" value="1"/>
</dbReference>
<feature type="domain" description="Glycosyltransferase RgtA/B/C/D-like" evidence="9">
    <location>
        <begin position="59"/>
        <end position="216"/>
    </location>
</feature>
<dbReference type="InterPro" id="IPR050297">
    <property type="entry name" value="LipidA_mod_glycosyltrf_83"/>
</dbReference>
<dbReference type="InterPro" id="IPR056785">
    <property type="entry name" value="YkcA/B-like_C"/>
</dbReference>
<feature type="transmembrane region" description="Helical" evidence="8">
    <location>
        <begin position="207"/>
        <end position="227"/>
    </location>
</feature>
<reference evidence="11 12" key="1">
    <citation type="submission" date="2019-07" db="EMBL/GenBank/DDBJ databases">
        <title>Lentzea xizangensis sp. nov., isolated from Qinghai-Tibetan Plateau Soils.</title>
        <authorList>
            <person name="Huang J."/>
        </authorList>
    </citation>
    <scope>NUCLEOTIDE SEQUENCE [LARGE SCALE GENOMIC DNA]</scope>
    <source>
        <strain evidence="11 12">FXJ1.1311</strain>
    </source>
</reference>
<evidence type="ECO:0000256" key="1">
    <source>
        <dbReference type="ARBA" id="ARBA00004651"/>
    </source>
</evidence>
<evidence type="ECO:0000259" key="10">
    <source>
        <dbReference type="Pfam" id="PF24878"/>
    </source>
</evidence>
<sequence length="534" mass="56201">MTRWLVAGLTTLAFALAYWAVGQVDPHYYYTVAVRAMSTSWHDFLYGAYDPAGSISVDKIPGALWVQALFVRVLGFHPWVVLLPQALAFAATVPVLYDAVRRWSGERAAIIAAVAFTLTPISVVLARVNIPDTLFVLLLVCATNAMTRAVADGRWRPLLLAGLWVGLAFQVKMAQAFLVLPGLFAAYLLSAHGTLLARIGRTAVSAVVTLVVSGSWILLVAMTPAGARPYVDGSTHNSVWEMVFVYNGFGRLWHGDAPSGQLTSMLTDFGGPPGLGRVLSPGVGWLLPVALIALVHGLARGGRAERPGWVLWAGWLLGHLAVFSAATGIHPYYTAALAPAVAALAGAGLARLPSPRWAVVATALVLIVPGGLAVTASAKPIDGLDGINPVVGQAVALPAAGMAAMHGLPSDAKMPPGLGDMHMLTPNQALLDHVRAHHRSEQYLMAVPTANTAAPYLAAGESVLPMGGFTGAAPFPSTDQLQSLVDSGRLRFVMVGGFHGMMGGPIAQERQAWVTAHCKPVDVQAPPEQLFDCG</sequence>
<dbReference type="GO" id="GO:0009103">
    <property type="term" value="P:lipopolysaccharide biosynthetic process"/>
    <property type="evidence" value="ECO:0007669"/>
    <property type="project" value="UniProtKB-ARBA"/>
</dbReference>
<dbReference type="InterPro" id="IPR038731">
    <property type="entry name" value="RgtA/B/C-like"/>
</dbReference>
<feature type="transmembrane region" description="Helical" evidence="8">
    <location>
        <begin position="109"/>
        <end position="128"/>
    </location>
</feature>
<feature type="transmembrane region" description="Helical" evidence="8">
    <location>
        <begin position="357"/>
        <end position="378"/>
    </location>
</feature>
<dbReference type="AlphaFoldDB" id="A0A563F205"/>
<evidence type="ECO:0000256" key="7">
    <source>
        <dbReference type="ARBA" id="ARBA00023136"/>
    </source>
</evidence>
<feature type="domain" description="Putative mannosyltransferase YkcA/B-like C-terminal" evidence="10">
    <location>
        <begin position="430"/>
        <end position="517"/>
    </location>
</feature>
<feature type="transmembrane region" description="Helical" evidence="8">
    <location>
        <begin position="332"/>
        <end position="350"/>
    </location>
</feature>
<proteinExistence type="predicted"/>
<keyword evidence="2" id="KW-1003">Cell membrane</keyword>
<evidence type="ECO:0000256" key="3">
    <source>
        <dbReference type="ARBA" id="ARBA00022676"/>
    </source>
</evidence>
<evidence type="ECO:0000256" key="8">
    <source>
        <dbReference type="SAM" id="Phobius"/>
    </source>
</evidence>
<dbReference type="OrthoDB" id="5241882at2"/>
<evidence type="ECO:0000256" key="2">
    <source>
        <dbReference type="ARBA" id="ARBA00022475"/>
    </source>
</evidence>
<gene>
    <name evidence="11" type="ORF">FKR81_03150</name>
</gene>
<evidence type="ECO:0000313" key="11">
    <source>
        <dbReference type="EMBL" id="TWP53768.1"/>
    </source>
</evidence>
<evidence type="ECO:0000256" key="4">
    <source>
        <dbReference type="ARBA" id="ARBA00022679"/>
    </source>
</evidence>
<evidence type="ECO:0000256" key="6">
    <source>
        <dbReference type="ARBA" id="ARBA00022989"/>
    </source>
</evidence>
<evidence type="ECO:0000256" key="5">
    <source>
        <dbReference type="ARBA" id="ARBA00022692"/>
    </source>
</evidence>
<accession>A0A563F205</accession>
<name>A0A563F205_9PSEU</name>
<keyword evidence="5 8" id="KW-0812">Transmembrane</keyword>
<protein>
    <submittedName>
        <fullName evidence="11">Uncharacterized protein</fullName>
    </submittedName>
</protein>
<feature type="transmembrane region" description="Helical" evidence="8">
    <location>
        <begin position="278"/>
        <end position="297"/>
    </location>
</feature>
<dbReference type="GO" id="GO:0005886">
    <property type="term" value="C:plasma membrane"/>
    <property type="evidence" value="ECO:0007669"/>
    <property type="project" value="UniProtKB-SubCell"/>
</dbReference>
<dbReference type="GO" id="GO:0010041">
    <property type="term" value="P:response to iron(III) ion"/>
    <property type="evidence" value="ECO:0007669"/>
    <property type="project" value="TreeGrafter"/>
</dbReference>
<evidence type="ECO:0000313" key="12">
    <source>
        <dbReference type="Proteomes" id="UP000316639"/>
    </source>
</evidence>